<feature type="transmembrane region" description="Helical" evidence="5">
    <location>
        <begin position="217"/>
        <end position="238"/>
    </location>
</feature>
<evidence type="ECO:0000256" key="5">
    <source>
        <dbReference type="SAM" id="Phobius"/>
    </source>
</evidence>
<feature type="non-terminal residue" evidence="7">
    <location>
        <position position="284"/>
    </location>
</feature>
<evidence type="ECO:0000256" key="1">
    <source>
        <dbReference type="ARBA" id="ARBA00004370"/>
    </source>
</evidence>
<organism evidence="7 8">
    <name type="scientific">Pristionchus mayeri</name>
    <dbReference type="NCBI Taxonomy" id="1317129"/>
    <lineage>
        <taxon>Eukaryota</taxon>
        <taxon>Metazoa</taxon>
        <taxon>Ecdysozoa</taxon>
        <taxon>Nematoda</taxon>
        <taxon>Chromadorea</taxon>
        <taxon>Rhabditida</taxon>
        <taxon>Rhabditina</taxon>
        <taxon>Diplogasteromorpha</taxon>
        <taxon>Diplogasteroidea</taxon>
        <taxon>Neodiplogasteridae</taxon>
        <taxon>Pristionchus</taxon>
    </lineage>
</organism>
<dbReference type="GO" id="GO:0016020">
    <property type="term" value="C:membrane"/>
    <property type="evidence" value="ECO:0007669"/>
    <property type="project" value="UniProtKB-SubCell"/>
</dbReference>
<feature type="domain" description="G-protein coupled receptors family 1 profile" evidence="6">
    <location>
        <begin position="1"/>
        <end position="233"/>
    </location>
</feature>
<feature type="non-terminal residue" evidence="7">
    <location>
        <position position="1"/>
    </location>
</feature>
<comment type="caution">
    <text evidence="7">The sequence shown here is derived from an EMBL/GenBank/DDBJ whole genome shotgun (WGS) entry which is preliminary data.</text>
</comment>
<dbReference type="EMBL" id="BTRK01000004">
    <property type="protein sequence ID" value="GMR49624.1"/>
    <property type="molecule type" value="Genomic_DNA"/>
</dbReference>
<keyword evidence="8" id="KW-1185">Reference proteome</keyword>
<evidence type="ECO:0000256" key="3">
    <source>
        <dbReference type="ARBA" id="ARBA00022989"/>
    </source>
</evidence>
<protein>
    <recommendedName>
        <fullName evidence="6">G-protein coupled receptors family 1 profile domain-containing protein</fullName>
    </recommendedName>
</protein>
<feature type="transmembrane region" description="Helical" evidence="5">
    <location>
        <begin position="178"/>
        <end position="202"/>
    </location>
</feature>
<evidence type="ECO:0000259" key="6">
    <source>
        <dbReference type="PROSITE" id="PS50262"/>
    </source>
</evidence>
<dbReference type="InterPro" id="IPR051119">
    <property type="entry name" value="Nematode_SR-like"/>
</dbReference>
<keyword evidence="4 5" id="KW-0472">Membrane</keyword>
<feature type="transmembrane region" description="Helical" evidence="5">
    <location>
        <begin position="7"/>
        <end position="26"/>
    </location>
</feature>
<dbReference type="PANTHER" id="PTHR31627:SF42">
    <property type="entry name" value="G_PROTEIN_RECEP_F1_2 DOMAIN-CONTAINING PROTEIN-RELATED"/>
    <property type="match status" value="1"/>
</dbReference>
<feature type="transmembrane region" description="Helical" evidence="5">
    <location>
        <begin position="46"/>
        <end position="67"/>
    </location>
</feature>
<evidence type="ECO:0000256" key="2">
    <source>
        <dbReference type="ARBA" id="ARBA00022692"/>
    </source>
</evidence>
<accession>A0AAN5CS78</accession>
<dbReference type="Proteomes" id="UP001328107">
    <property type="component" value="Unassembled WGS sequence"/>
</dbReference>
<keyword evidence="2 5" id="KW-0812">Transmembrane</keyword>
<sequence>HLQAVLDLFFVPFFILNANSLTWPFLYPFLLSTNGNSTFYPPFCYIYVFYVLYGQCYGIVLISLHRLLSVLMPHSGAKQILDSLPRLLIFIVHLVSPLAGTSVHFFFQKPTIFVYKPETNTLLKSTEPADINVNSIIATSTTVSVTIFGAICYAVMFIKLRRMTTRDSSRIRRRELPLIVSTFSLFLFMNLLTAYFVLLYLITRVGTLANALELRTFYPMLAALFSCSGPWLLLVTSIETRKRVLGSRLESLLSCRLGYGLPASSLGIPTQPSLMTTENRTMPV</sequence>
<dbReference type="PANTHER" id="PTHR31627">
    <property type="entry name" value="SERPENTINE RECEPTOR CLASS GAMMA-RELATED"/>
    <property type="match status" value="1"/>
</dbReference>
<evidence type="ECO:0000313" key="7">
    <source>
        <dbReference type="EMBL" id="GMR49624.1"/>
    </source>
</evidence>
<feature type="transmembrane region" description="Helical" evidence="5">
    <location>
        <begin position="87"/>
        <end position="107"/>
    </location>
</feature>
<gene>
    <name evidence="7" type="ORF">PMAYCL1PPCAC_19819</name>
</gene>
<evidence type="ECO:0000313" key="8">
    <source>
        <dbReference type="Proteomes" id="UP001328107"/>
    </source>
</evidence>
<keyword evidence="3 5" id="KW-1133">Transmembrane helix</keyword>
<dbReference type="InterPro" id="IPR019426">
    <property type="entry name" value="7TM_GPCR_serpentine_rcpt_Srv"/>
</dbReference>
<dbReference type="Pfam" id="PF10323">
    <property type="entry name" value="7TM_GPCR_Srv"/>
    <property type="match status" value="1"/>
</dbReference>
<dbReference type="SUPFAM" id="SSF81321">
    <property type="entry name" value="Family A G protein-coupled receptor-like"/>
    <property type="match status" value="1"/>
</dbReference>
<feature type="transmembrane region" description="Helical" evidence="5">
    <location>
        <begin position="136"/>
        <end position="158"/>
    </location>
</feature>
<proteinExistence type="predicted"/>
<dbReference type="InterPro" id="IPR017452">
    <property type="entry name" value="GPCR_Rhodpsn_7TM"/>
</dbReference>
<name>A0AAN5CS78_9BILA</name>
<comment type="subcellular location">
    <subcellularLocation>
        <location evidence="1">Membrane</location>
    </subcellularLocation>
</comment>
<dbReference type="AlphaFoldDB" id="A0AAN5CS78"/>
<dbReference type="PROSITE" id="PS50262">
    <property type="entry name" value="G_PROTEIN_RECEP_F1_2"/>
    <property type="match status" value="1"/>
</dbReference>
<reference evidence="8" key="1">
    <citation type="submission" date="2022-10" db="EMBL/GenBank/DDBJ databases">
        <title>Genome assembly of Pristionchus species.</title>
        <authorList>
            <person name="Yoshida K."/>
            <person name="Sommer R.J."/>
        </authorList>
    </citation>
    <scope>NUCLEOTIDE SEQUENCE [LARGE SCALE GENOMIC DNA]</scope>
    <source>
        <strain evidence="8">RS5460</strain>
    </source>
</reference>
<evidence type="ECO:0000256" key="4">
    <source>
        <dbReference type="ARBA" id="ARBA00023136"/>
    </source>
</evidence>
<dbReference type="Gene3D" id="1.20.1070.10">
    <property type="entry name" value="Rhodopsin 7-helix transmembrane proteins"/>
    <property type="match status" value="1"/>
</dbReference>